<keyword evidence="4 5" id="KW-0143">Chaperone</keyword>
<keyword evidence="2 5" id="KW-0690">Ribosome biogenesis</keyword>
<gene>
    <name evidence="5 8" type="primary">rimM</name>
    <name evidence="8" type="ORF">ICW73_01215</name>
</gene>
<evidence type="ECO:0000313" key="8">
    <source>
        <dbReference type="EMBL" id="QNS02098.1"/>
    </source>
</evidence>
<dbReference type="NCBIfam" id="TIGR02273">
    <property type="entry name" value="16S_RimM"/>
    <property type="match status" value="1"/>
</dbReference>
<evidence type="ECO:0000256" key="1">
    <source>
        <dbReference type="ARBA" id="ARBA00022490"/>
    </source>
</evidence>
<dbReference type="PANTHER" id="PTHR33692:SF1">
    <property type="entry name" value="RIBOSOME MATURATION FACTOR RIMM"/>
    <property type="match status" value="1"/>
</dbReference>
<dbReference type="HAMAP" id="MF_00014">
    <property type="entry name" value="Ribosome_mat_RimM"/>
    <property type="match status" value="1"/>
</dbReference>
<evidence type="ECO:0000256" key="3">
    <source>
        <dbReference type="ARBA" id="ARBA00022552"/>
    </source>
</evidence>
<evidence type="ECO:0000313" key="9">
    <source>
        <dbReference type="Proteomes" id="UP000516346"/>
    </source>
</evidence>
<dbReference type="EMBL" id="CP061275">
    <property type="protein sequence ID" value="QNS02098.1"/>
    <property type="molecule type" value="Genomic_DNA"/>
</dbReference>
<dbReference type="SUPFAM" id="SSF50447">
    <property type="entry name" value="Translation proteins"/>
    <property type="match status" value="1"/>
</dbReference>
<dbReference type="InterPro" id="IPR011033">
    <property type="entry name" value="PRC_barrel-like_sf"/>
</dbReference>
<feature type="domain" description="Ribosome maturation factor RimM PRC barrel" evidence="7">
    <location>
        <begin position="106"/>
        <end position="174"/>
    </location>
</feature>
<name>A0A7H1B043_9GAMM</name>
<dbReference type="InterPro" id="IPR002676">
    <property type="entry name" value="RimM_N"/>
</dbReference>
<dbReference type="GO" id="GO:0042274">
    <property type="term" value="P:ribosomal small subunit biogenesis"/>
    <property type="evidence" value="ECO:0007669"/>
    <property type="project" value="UniProtKB-UniRule"/>
</dbReference>
<dbReference type="InterPro" id="IPR011961">
    <property type="entry name" value="RimM"/>
</dbReference>
<evidence type="ECO:0000259" key="6">
    <source>
        <dbReference type="Pfam" id="PF01782"/>
    </source>
</evidence>
<feature type="domain" description="RimM N-terminal" evidence="6">
    <location>
        <begin position="14"/>
        <end position="94"/>
    </location>
</feature>
<dbReference type="Pfam" id="PF24986">
    <property type="entry name" value="PRC_RimM"/>
    <property type="match status" value="1"/>
</dbReference>
<dbReference type="GO" id="GO:0005737">
    <property type="term" value="C:cytoplasm"/>
    <property type="evidence" value="ECO:0007669"/>
    <property type="project" value="UniProtKB-SubCell"/>
</dbReference>
<dbReference type="SUPFAM" id="SSF50346">
    <property type="entry name" value="PRC-barrel domain"/>
    <property type="match status" value="1"/>
</dbReference>
<evidence type="ECO:0000256" key="2">
    <source>
        <dbReference type="ARBA" id="ARBA00022517"/>
    </source>
</evidence>
<dbReference type="Pfam" id="PF01782">
    <property type="entry name" value="RimM"/>
    <property type="match status" value="1"/>
</dbReference>
<dbReference type="PANTHER" id="PTHR33692">
    <property type="entry name" value="RIBOSOME MATURATION FACTOR RIMM"/>
    <property type="match status" value="1"/>
</dbReference>
<accession>A0A7H1B043</accession>
<dbReference type="GO" id="GO:0043022">
    <property type="term" value="F:ribosome binding"/>
    <property type="evidence" value="ECO:0007669"/>
    <property type="project" value="InterPro"/>
</dbReference>
<dbReference type="Gene3D" id="2.40.30.60">
    <property type="entry name" value="RimM"/>
    <property type="match status" value="1"/>
</dbReference>
<reference evidence="8 9" key="1">
    <citation type="submission" date="2020-09" db="EMBL/GenBank/DDBJ databases">
        <title>Genome sequence of the banana aphid, Pentalonia nigronervosa Coquerel (Hemiptera: Aphididae) and its symbionts.</title>
        <authorList>
            <person name="Mathers T.C."/>
            <person name="Mugford S.T."/>
            <person name="Hogenhout S.A."/>
            <person name="Tripathi L."/>
        </authorList>
    </citation>
    <scope>NUCLEOTIDE SEQUENCE [LARGE SCALE GENOMIC DNA]</scope>
    <source>
        <strain evidence="8">Ba4</strain>
    </source>
</reference>
<evidence type="ECO:0000256" key="4">
    <source>
        <dbReference type="ARBA" id="ARBA00023186"/>
    </source>
</evidence>
<organism evidence="8 9">
    <name type="scientific">Buchnera aphidicola</name>
    <name type="common">Pentalonia nigronervosa</name>
    <dbReference type="NCBI Taxonomy" id="1309793"/>
    <lineage>
        <taxon>Bacteria</taxon>
        <taxon>Pseudomonadati</taxon>
        <taxon>Pseudomonadota</taxon>
        <taxon>Gammaproteobacteria</taxon>
        <taxon>Enterobacterales</taxon>
        <taxon>Erwiniaceae</taxon>
        <taxon>Buchnera</taxon>
    </lineage>
</organism>
<dbReference type="InterPro" id="IPR056792">
    <property type="entry name" value="PRC_RimM"/>
</dbReference>
<dbReference type="InterPro" id="IPR009000">
    <property type="entry name" value="Transl_B-barrel_sf"/>
</dbReference>
<dbReference type="GO" id="GO:0005840">
    <property type="term" value="C:ribosome"/>
    <property type="evidence" value="ECO:0007669"/>
    <property type="project" value="InterPro"/>
</dbReference>
<keyword evidence="3 5" id="KW-0698">rRNA processing</keyword>
<evidence type="ECO:0000259" key="7">
    <source>
        <dbReference type="Pfam" id="PF24986"/>
    </source>
</evidence>
<comment type="subunit">
    <text evidence="5">Binds ribosomal protein uS19.</text>
</comment>
<dbReference type="AlphaFoldDB" id="A0A7H1B043"/>
<dbReference type="Proteomes" id="UP000516346">
    <property type="component" value="Chromosome"/>
</dbReference>
<sequence length="175" mass="20888">MKKKISKPVNTVLIGKVGRPYGILGWVNIFSYTEKKEKIFNYLPWFFVKKNQWTNIQVNNWKKHNNRFIVHVKNIDDRSKIHLFTNASIIINRANLPTLQQQEYYWNDIISYKVFNTNEHYIGVVINLIRTKNNDVLVIQNQKSKLKETTLIPFVKKKIIKNINVTFKIIIVQWN</sequence>
<protein>
    <recommendedName>
        <fullName evidence="5">Ribosome maturation factor RimM</fullName>
    </recommendedName>
</protein>
<dbReference type="GO" id="GO:0006364">
    <property type="term" value="P:rRNA processing"/>
    <property type="evidence" value="ECO:0007669"/>
    <property type="project" value="UniProtKB-UniRule"/>
</dbReference>
<dbReference type="InterPro" id="IPR036976">
    <property type="entry name" value="RimM_N_sf"/>
</dbReference>
<keyword evidence="1 5" id="KW-0963">Cytoplasm</keyword>
<comment type="similarity">
    <text evidence="5">Belongs to the RimM family.</text>
</comment>
<comment type="domain">
    <text evidence="5">The PRC barrel domain binds ribosomal protein uS19.</text>
</comment>
<comment type="function">
    <text evidence="5">An accessory protein needed during the final step in the assembly of 30S ribosomal subunit, possibly for assembly of the head region. Essential for efficient processing of 16S rRNA. May be needed both before and after RbfA during the maturation of 16S rRNA. It has affinity for free ribosomal 30S subunits but not for 70S ribosomes.</text>
</comment>
<comment type="subcellular location">
    <subcellularLocation>
        <location evidence="5">Cytoplasm</location>
    </subcellularLocation>
</comment>
<proteinExistence type="inferred from homology"/>
<evidence type="ECO:0000256" key="5">
    <source>
        <dbReference type="HAMAP-Rule" id="MF_00014"/>
    </source>
</evidence>
<dbReference type="Gene3D" id="2.30.30.240">
    <property type="entry name" value="PRC-barrel domain"/>
    <property type="match status" value="1"/>
</dbReference>